<name>A0A2P2QGM8_RHIMU</name>
<reference evidence="1" key="1">
    <citation type="submission" date="2018-02" db="EMBL/GenBank/DDBJ databases">
        <title>Rhizophora mucronata_Transcriptome.</title>
        <authorList>
            <person name="Meera S.P."/>
            <person name="Sreeshan A."/>
            <person name="Augustine A."/>
        </authorList>
    </citation>
    <scope>NUCLEOTIDE SEQUENCE</scope>
    <source>
        <tissue evidence="1">Leaf</tissue>
    </source>
</reference>
<organism evidence="1">
    <name type="scientific">Rhizophora mucronata</name>
    <name type="common">Asiatic mangrove</name>
    <dbReference type="NCBI Taxonomy" id="61149"/>
    <lineage>
        <taxon>Eukaryota</taxon>
        <taxon>Viridiplantae</taxon>
        <taxon>Streptophyta</taxon>
        <taxon>Embryophyta</taxon>
        <taxon>Tracheophyta</taxon>
        <taxon>Spermatophyta</taxon>
        <taxon>Magnoliopsida</taxon>
        <taxon>eudicotyledons</taxon>
        <taxon>Gunneridae</taxon>
        <taxon>Pentapetalae</taxon>
        <taxon>rosids</taxon>
        <taxon>fabids</taxon>
        <taxon>Malpighiales</taxon>
        <taxon>Rhizophoraceae</taxon>
        <taxon>Rhizophora</taxon>
    </lineage>
</organism>
<proteinExistence type="predicted"/>
<dbReference type="AlphaFoldDB" id="A0A2P2QGM8"/>
<sequence length="33" mass="3804">MLKQACPWWLKTAFQSMMSLDLVEHQVGNQVSP</sequence>
<protein>
    <submittedName>
        <fullName evidence="1">Uncharacterized protein</fullName>
    </submittedName>
</protein>
<dbReference type="EMBL" id="GGEC01085698">
    <property type="protein sequence ID" value="MBX66182.1"/>
    <property type="molecule type" value="Transcribed_RNA"/>
</dbReference>
<evidence type="ECO:0000313" key="1">
    <source>
        <dbReference type="EMBL" id="MBX66182.1"/>
    </source>
</evidence>
<accession>A0A2P2QGM8</accession>